<feature type="compositionally biased region" description="Basic and acidic residues" evidence="2">
    <location>
        <begin position="743"/>
        <end position="757"/>
    </location>
</feature>
<dbReference type="Gene3D" id="3.30.1520.10">
    <property type="entry name" value="Phox-like domain"/>
    <property type="match status" value="1"/>
</dbReference>
<dbReference type="InterPro" id="IPR001683">
    <property type="entry name" value="PX_dom"/>
</dbReference>
<dbReference type="Pfam" id="PF00787">
    <property type="entry name" value="PX"/>
    <property type="match status" value="1"/>
</dbReference>
<evidence type="ECO:0000259" key="3">
    <source>
        <dbReference type="PROSITE" id="PS50195"/>
    </source>
</evidence>
<keyword evidence="1" id="KW-0175">Coiled coil</keyword>
<dbReference type="PANTHER" id="PTHR47194">
    <property type="entry name" value="SORTING NEXIN-29-RELATED"/>
    <property type="match status" value="1"/>
</dbReference>
<feature type="compositionally biased region" description="Basic and acidic residues" evidence="2">
    <location>
        <begin position="337"/>
        <end position="346"/>
    </location>
</feature>
<dbReference type="InterPro" id="IPR037213">
    <property type="entry name" value="Run_dom_sf"/>
</dbReference>
<dbReference type="PANTHER" id="PTHR47194:SF3">
    <property type="entry name" value="SORTING NEXIN 29"/>
    <property type="match status" value="1"/>
</dbReference>
<dbReference type="GeneID" id="136816059"/>
<evidence type="ECO:0000256" key="2">
    <source>
        <dbReference type="SAM" id="MobiDB-lite"/>
    </source>
</evidence>
<feature type="coiled-coil region" evidence="1">
    <location>
        <begin position="650"/>
        <end position="716"/>
    </location>
</feature>
<dbReference type="SMART" id="SM00593">
    <property type="entry name" value="RUN"/>
    <property type="match status" value="1"/>
</dbReference>
<dbReference type="AlphaFoldDB" id="A0A7M5X7G6"/>
<dbReference type="InterPro" id="IPR047329">
    <property type="entry name" value="RUN_SNX29"/>
</dbReference>
<dbReference type="PROSITE" id="PS50195">
    <property type="entry name" value="PX"/>
    <property type="match status" value="1"/>
</dbReference>
<accession>A0A7M5X7G6</accession>
<feature type="compositionally biased region" description="Low complexity" evidence="2">
    <location>
        <begin position="362"/>
        <end position="373"/>
    </location>
</feature>
<feature type="compositionally biased region" description="Polar residues" evidence="2">
    <location>
        <begin position="440"/>
        <end position="453"/>
    </location>
</feature>
<feature type="domain" description="PX" evidence="3">
    <location>
        <begin position="827"/>
        <end position="951"/>
    </location>
</feature>
<evidence type="ECO:0000256" key="1">
    <source>
        <dbReference type="SAM" id="Coils"/>
    </source>
</evidence>
<feature type="domain" description="RUN" evidence="4">
    <location>
        <begin position="34"/>
        <end position="181"/>
    </location>
</feature>
<sequence length="977" mass="109634">MEVFTKQRHHLMKKLLDAVKQCQVNFGGKTMLATEKESSVMLVIKQYEQALLHGLKKNKFLEKINTLTETFRQVTQKMIPEIDDNNYWGVVKEVLSPLDVKHIESCEGVTTDTGKARVWLRQALNEHSLERHLNAMLANGNLLRNYYESWALVLDEEVASNLPVMARGLSSIIFALEINGEDLNKPFQPLVFPTTEKTHRRVNSNPLPVFAGFDTEPNIVKKIKKKKRKVVEATINDLEEIPDEHSLSQSYTTNSSLENLILQSKQDDDRILSPQSGASSDRSSTKDFETLSGRALETRSAPVSPVPLSYGDNTNTENLSSADSPTPNDRVSSQKSISKDNTKRNSSDNLTSEPTEENTKQTENTIANINNTTKLQDKLKDTPVLQNDKTNGLRKTGFDNVTTSSNKNFSNALTLESNSIDILQKEKDNLIDENPLPKDNLTTNHSNEPKNISYGLQKSSSVITKENHGGARSRTSKLIPDDNILTEAKNTISKTPSYNDSTTDNTNVLDLNAPQVKSTPLEINNQLHCGAIIAGDSEDADSIAASLDEHIGVGSESSNYIHLFMSYDQESSQAANHALALIGNTENDHLFGSSESTTPVQQASSETTSPVENINIAKFIPPIQKVAESTTTDLSTVDLKQAILATAKRKDEVEQQNRALHTSLEEHRELVQTLRNDLEHLETTSKEREENDSKKINDLNREVDVLKNQLKKYVAAVQMLGKDSSTGDGPVTADDITSASPLKAREPRERERANSEHDSIFEEKLVQMAELHGELMEFQENLQRQLASKVIYISKLKHELVALRGPLPDEIHLPEQDNNTENRPGRPLINIWIPSVFEGGKGTDSHHVYQIYIRIGDDEFNIYKRYSQFNKLHLEMCKKYPKIQEKLNFPKKKVFGKKASKLVEERRKKLQEYLRVLINAELSSNEALSTNPNRNLLISSIPFFSETNDKKQGKKKSIKERSSSPVYTGLTSFPEIS</sequence>
<dbReference type="SUPFAM" id="SSF64268">
    <property type="entry name" value="PX domain"/>
    <property type="match status" value="1"/>
</dbReference>
<organism evidence="5 6">
    <name type="scientific">Clytia hemisphaerica</name>
    <dbReference type="NCBI Taxonomy" id="252671"/>
    <lineage>
        <taxon>Eukaryota</taxon>
        <taxon>Metazoa</taxon>
        <taxon>Cnidaria</taxon>
        <taxon>Hydrozoa</taxon>
        <taxon>Hydroidolina</taxon>
        <taxon>Leptothecata</taxon>
        <taxon>Obeliida</taxon>
        <taxon>Clytiidae</taxon>
        <taxon>Clytia</taxon>
    </lineage>
</organism>
<dbReference type="InterPro" id="IPR036871">
    <property type="entry name" value="PX_dom_sf"/>
</dbReference>
<dbReference type="RefSeq" id="XP_066928592.1">
    <property type="nucleotide sequence ID" value="XM_067072491.1"/>
</dbReference>
<feature type="region of interest" description="Disordered" evidence="2">
    <location>
        <begin position="265"/>
        <end position="399"/>
    </location>
</feature>
<dbReference type="SUPFAM" id="SSF140741">
    <property type="entry name" value="RUN domain-like"/>
    <property type="match status" value="1"/>
</dbReference>
<reference evidence="5" key="1">
    <citation type="submission" date="2021-01" db="UniProtKB">
        <authorList>
            <consortium name="EnsemblMetazoa"/>
        </authorList>
    </citation>
    <scope>IDENTIFICATION</scope>
</reference>
<evidence type="ECO:0000313" key="5">
    <source>
        <dbReference type="EnsemblMetazoa" id="CLYHEMP019069.1"/>
    </source>
</evidence>
<dbReference type="CDD" id="cd17689">
    <property type="entry name" value="RUN_SNX29"/>
    <property type="match status" value="1"/>
</dbReference>
<feature type="region of interest" description="Disordered" evidence="2">
    <location>
        <begin position="722"/>
        <end position="757"/>
    </location>
</feature>
<dbReference type="OrthoDB" id="6022197at2759"/>
<feature type="compositionally biased region" description="Polar residues" evidence="2">
    <location>
        <begin position="273"/>
        <end position="282"/>
    </location>
</feature>
<proteinExistence type="predicted"/>
<dbReference type="SMART" id="SM00312">
    <property type="entry name" value="PX"/>
    <property type="match status" value="1"/>
</dbReference>
<dbReference type="Gene3D" id="1.20.58.900">
    <property type="match status" value="1"/>
</dbReference>
<dbReference type="EnsemblMetazoa" id="CLYHEMT019069.1">
    <property type="protein sequence ID" value="CLYHEMP019069.1"/>
    <property type="gene ID" value="CLYHEMG019069"/>
</dbReference>
<evidence type="ECO:0000259" key="4">
    <source>
        <dbReference type="PROSITE" id="PS50826"/>
    </source>
</evidence>
<evidence type="ECO:0008006" key="7">
    <source>
        <dbReference type="Google" id="ProtNLM"/>
    </source>
</evidence>
<evidence type="ECO:0000313" key="6">
    <source>
        <dbReference type="Proteomes" id="UP000594262"/>
    </source>
</evidence>
<dbReference type="Pfam" id="PF02759">
    <property type="entry name" value="RUN"/>
    <property type="match status" value="1"/>
</dbReference>
<dbReference type="InterPro" id="IPR004012">
    <property type="entry name" value="Run_dom"/>
</dbReference>
<feature type="compositionally biased region" description="Polar residues" evidence="2">
    <location>
        <begin position="311"/>
        <end position="336"/>
    </location>
</feature>
<keyword evidence="6" id="KW-1185">Reference proteome</keyword>
<dbReference type="PROSITE" id="PS50826">
    <property type="entry name" value="RUN"/>
    <property type="match status" value="1"/>
</dbReference>
<name>A0A7M5X7G6_9CNID</name>
<dbReference type="GO" id="GO:0035091">
    <property type="term" value="F:phosphatidylinositol binding"/>
    <property type="evidence" value="ECO:0007669"/>
    <property type="project" value="InterPro"/>
</dbReference>
<protein>
    <recommendedName>
        <fullName evidence="7">Sorting nexin-29</fullName>
    </recommendedName>
</protein>
<dbReference type="Proteomes" id="UP000594262">
    <property type="component" value="Unplaced"/>
</dbReference>
<feature type="region of interest" description="Disordered" evidence="2">
    <location>
        <begin position="432"/>
        <end position="453"/>
    </location>
</feature>
<feature type="region of interest" description="Disordered" evidence="2">
    <location>
        <begin position="947"/>
        <end position="977"/>
    </location>
</feature>